<sequence length="65" mass="7335">MVDVQNCTVCPRSVSSRFCLQPHCSYIRQVCSFFFNFYYILGARNAGIGPKPSGSYPPRKAKRAI</sequence>
<dbReference type="AlphaFoldDB" id="A0AAW1D7X9"/>
<gene>
    <name evidence="2" type="ORF">O3M35_009827</name>
</gene>
<evidence type="ECO:0000313" key="3">
    <source>
        <dbReference type="Proteomes" id="UP001461498"/>
    </source>
</evidence>
<accession>A0AAW1D7X9</accession>
<comment type="caution">
    <text evidence="2">The sequence shown here is derived from an EMBL/GenBank/DDBJ whole genome shotgun (WGS) entry which is preliminary data.</text>
</comment>
<keyword evidence="3" id="KW-1185">Reference proteome</keyword>
<name>A0AAW1D7X9_9HEMI</name>
<evidence type="ECO:0000313" key="2">
    <source>
        <dbReference type="EMBL" id="KAK9505855.1"/>
    </source>
</evidence>
<evidence type="ECO:0000256" key="1">
    <source>
        <dbReference type="SAM" id="MobiDB-lite"/>
    </source>
</evidence>
<organism evidence="2 3">
    <name type="scientific">Rhynocoris fuscipes</name>
    <dbReference type="NCBI Taxonomy" id="488301"/>
    <lineage>
        <taxon>Eukaryota</taxon>
        <taxon>Metazoa</taxon>
        <taxon>Ecdysozoa</taxon>
        <taxon>Arthropoda</taxon>
        <taxon>Hexapoda</taxon>
        <taxon>Insecta</taxon>
        <taxon>Pterygota</taxon>
        <taxon>Neoptera</taxon>
        <taxon>Paraneoptera</taxon>
        <taxon>Hemiptera</taxon>
        <taxon>Heteroptera</taxon>
        <taxon>Panheteroptera</taxon>
        <taxon>Cimicomorpha</taxon>
        <taxon>Reduviidae</taxon>
        <taxon>Harpactorinae</taxon>
        <taxon>Harpactorini</taxon>
        <taxon>Rhynocoris</taxon>
    </lineage>
</organism>
<proteinExistence type="predicted"/>
<dbReference type="Proteomes" id="UP001461498">
    <property type="component" value="Unassembled WGS sequence"/>
</dbReference>
<dbReference type="EMBL" id="JAPXFL010000006">
    <property type="protein sequence ID" value="KAK9505855.1"/>
    <property type="molecule type" value="Genomic_DNA"/>
</dbReference>
<reference evidence="2 3" key="1">
    <citation type="submission" date="2022-12" db="EMBL/GenBank/DDBJ databases">
        <title>Chromosome-level genome assembly of true bugs.</title>
        <authorList>
            <person name="Ma L."/>
            <person name="Li H."/>
        </authorList>
    </citation>
    <scope>NUCLEOTIDE SEQUENCE [LARGE SCALE GENOMIC DNA]</scope>
    <source>
        <strain evidence="2">Lab_2022b</strain>
    </source>
</reference>
<protein>
    <submittedName>
        <fullName evidence="2">Uncharacterized protein</fullName>
    </submittedName>
</protein>
<feature type="region of interest" description="Disordered" evidence="1">
    <location>
        <begin position="46"/>
        <end position="65"/>
    </location>
</feature>